<evidence type="ECO:0000256" key="11">
    <source>
        <dbReference type="ARBA" id="ARBA00052079"/>
    </source>
</evidence>
<dbReference type="InterPro" id="IPR009003">
    <property type="entry name" value="Peptidase_S1_PA"/>
</dbReference>
<comment type="catalytic activity">
    <reaction evidence="11">
        <text>Selective cleavage of 103-Arg-|-Ser-104 and 124-Ile-|-Ile-125 bonds in Limulus clotting factor B to form activated factor B. Cleavage of -Pro-Arg-|-Xaa- bonds in synthetic substrates.</text>
        <dbReference type="EC" id="3.4.21.84"/>
    </reaction>
</comment>
<evidence type="ECO:0000256" key="14">
    <source>
        <dbReference type="SAM" id="SignalP"/>
    </source>
</evidence>
<dbReference type="EMBL" id="MF537414">
    <property type="protein sequence ID" value="AUI10825.1"/>
    <property type="molecule type" value="mRNA"/>
</dbReference>
<evidence type="ECO:0000256" key="3">
    <source>
        <dbReference type="ARBA" id="ARBA00022670"/>
    </source>
</evidence>
<keyword evidence="4 14" id="KW-0732">Signal</keyword>
<dbReference type="GO" id="GO:0042381">
    <property type="term" value="P:hemolymph coagulation"/>
    <property type="evidence" value="ECO:0007669"/>
    <property type="project" value="UniProtKB-KW"/>
</dbReference>
<keyword evidence="6 13" id="KW-0378">Hydrolase</keyword>
<dbReference type="GO" id="GO:0007155">
    <property type="term" value="P:cell adhesion"/>
    <property type="evidence" value="ECO:0007669"/>
    <property type="project" value="UniProtKB-KW"/>
</dbReference>
<evidence type="ECO:0000313" key="16">
    <source>
        <dbReference type="EMBL" id="AUI10825.1"/>
    </source>
</evidence>
<evidence type="ECO:0000256" key="1">
    <source>
        <dbReference type="ARBA" id="ARBA00022536"/>
    </source>
</evidence>
<dbReference type="PANTHER" id="PTHR24252:SF7">
    <property type="entry name" value="HYALIN"/>
    <property type="match status" value="1"/>
</dbReference>
<evidence type="ECO:0000256" key="2">
    <source>
        <dbReference type="ARBA" id="ARBA00022659"/>
    </source>
</evidence>
<evidence type="ECO:0000256" key="8">
    <source>
        <dbReference type="ARBA" id="ARBA00022825"/>
    </source>
</evidence>
<feature type="signal peptide" evidence="14">
    <location>
        <begin position="1"/>
        <end position="18"/>
    </location>
</feature>
<evidence type="ECO:0000256" key="4">
    <source>
        <dbReference type="ARBA" id="ARBA00022729"/>
    </source>
</evidence>
<dbReference type="InterPro" id="IPR033116">
    <property type="entry name" value="TRYPSIN_SER"/>
</dbReference>
<sequence length="280" mass="30936">MQLIFAVFLILLTGYTSGKLYTVKDCGKASVPQGRIVDGEVSKRGKYPWMVSIHQWYGKKLRPICGGTILNENWIVTAAHCFDQPIKESDYEVYVGLFSLTKTNEPTVQHRKSSKIIIHHQYNETGFADDIALLKTSTPIDIKGSKGYVNGICLPSGVTYPTGEAIITGWGMLYDDGPLSAELREATIPIIPWKRCKEIYEDKNSAFEFMQVTPFMMCAGGNGKDSCQGDSGGPLFQFDKNGVATLLGTVANGGDCGNSRYPGMYMKVSAYKSWMDRVMT</sequence>
<dbReference type="Pfam" id="PF00089">
    <property type="entry name" value="Trypsin"/>
    <property type="match status" value="1"/>
</dbReference>
<dbReference type="PROSITE" id="PS00134">
    <property type="entry name" value="TRYPSIN_HIS"/>
    <property type="match status" value="1"/>
</dbReference>
<dbReference type="InterPro" id="IPR001314">
    <property type="entry name" value="Peptidase_S1A"/>
</dbReference>
<evidence type="ECO:0000256" key="7">
    <source>
        <dbReference type="ARBA" id="ARBA00022820"/>
    </source>
</evidence>
<evidence type="ECO:0000256" key="6">
    <source>
        <dbReference type="ARBA" id="ARBA00022801"/>
    </source>
</evidence>
<keyword evidence="10" id="KW-1015">Disulfide bond</keyword>
<dbReference type="EC" id="3.4.21.84" evidence="12"/>
<feature type="domain" description="Peptidase S1" evidence="15">
    <location>
        <begin position="36"/>
        <end position="280"/>
    </location>
</feature>
<keyword evidence="2" id="KW-0768">Sushi</keyword>
<dbReference type="PROSITE" id="PS50240">
    <property type="entry name" value="TRYPSIN_DOM"/>
    <property type="match status" value="1"/>
</dbReference>
<keyword evidence="7" id="KW-0353">Hemolymph clotting</keyword>
<dbReference type="SMART" id="SM00020">
    <property type="entry name" value="Tryp_SPc"/>
    <property type="match status" value="1"/>
</dbReference>
<evidence type="ECO:0000259" key="15">
    <source>
        <dbReference type="PROSITE" id="PS50240"/>
    </source>
</evidence>
<proteinExistence type="evidence at transcript level"/>
<organism evidence="16">
    <name type="scientific">Lycosa hispanica</name>
    <dbReference type="NCBI Taxonomy" id="1296364"/>
    <lineage>
        <taxon>Eukaryota</taxon>
        <taxon>Metazoa</taxon>
        <taxon>Ecdysozoa</taxon>
        <taxon>Arthropoda</taxon>
        <taxon>Chelicerata</taxon>
        <taxon>Arachnida</taxon>
        <taxon>Araneae</taxon>
        <taxon>Araneomorphae</taxon>
        <taxon>Entelegynae</taxon>
        <taxon>Lycosoidea</taxon>
        <taxon>Lycosidae</taxon>
        <taxon>Lycosa</taxon>
    </lineage>
</organism>
<keyword evidence="9" id="KW-0130">Cell adhesion</keyword>
<evidence type="ECO:0000256" key="5">
    <source>
        <dbReference type="ARBA" id="ARBA00022734"/>
    </source>
</evidence>
<dbReference type="InterPro" id="IPR043504">
    <property type="entry name" value="Peptidase_S1_PA_chymotrypsin"/>
</dbReference>
<evidence type="ECO:0000256" key="10">
    <source>
        <dbReference type="ARBA" id="ARBA00023157"/>
    </source>
</evidence>
<protein>
    <recommendedName>
        <fullName evidence="12">limulus clotting factor C</fullName>
        <ecNumber evidence="12">3.4.21.84</ecNumber>
    </recommendedName>
</protein>
<name>A0A2I5YNR2_9ARAC</name>
<dbReference type="GO" id="GO:0006508">
    <property type="term" value="P:proteolysis"/>
    <property type="evidence" value="ECO:0007669"/>
    <property type="project" value="UniProtKB-KW"/>
</dbReference>
<feature type="chain" id="PRO_5014462960" description="limulus clotting factor C" evidence="14">
    <location>
        <begin position="19"/>
        <end position="280"/>
    </location>
</feature>
<dbReference type="SUPFAM" id="SSF50494">
    <property type="entry name" value="Trypsin-like serine proteases"/>
    <property type="match status" value="1"/>
</dbReference>
<dbReference type="InterPro" id="IPR018114">
    <property type="entry name" value="TRYPSIN_HIS"/>
</dbReference>
<dbReference type="GO" id="GO:0004252">
    <property type="term" value="F:serine-type endopeptidase activity"/>
    <property type="evidence" value="ECO:0007669"/>
    <property type="project" value="InterPro"/>
</dbReference>
<evidence type="ECO:0000256" key="9">
    <source>
        <dbReference type="ARBA" id="ARBA00022889"/>
    </source>
</evidence>
<dbReference type="CDD" id="cd00190">
    <property type="entry name" value="Tryp_SPc"/>
    <property type="match status" value="1"/>
</dbReference>
<evidence type="ECO:0000256" key="13">
    <source>
        <dbReference type="RuleBase" id="RU363034"/>
    </source>
</evidence>
<dbReference type="Gene3D" id="2.40.10.10">
    <property type="entry name" value="Trypsin-like serine proteases"/>
    <property type="match status" value="1"/>
</dbReference>
<accession>A0A2I5YNR2</accession>
<dbReference type="GO" id="GO:0030246">
    <property type="term" value="F:carbohydrate binding"/>
    <property type="evidence" value="ECO:0007669"/>
    <property type="project" value="UniProtKB-KW"/>
</dbReference>
<dbReference type="FunFam" id="2.40.10.10:FF:000120">
    <property type="entry name" value="Putative serine protease"/>
    <property type="match status" value="1"/>
</dbReference>
<keyword evidence="1" id="KW-0245">EGF-like domain</keyword>
<keyword evidence="8 13" id="KW-0720">Serine protease</keyword>
<keyword evidence="3 13" id="KW-0645">Protease</keyword>
<dbReference type="PROSITE" id="PS00135">
    <property type="entry name" value="TRYPSIN_SER"/>
    <property type="match status" value="1"/>
</dbReference>
<dbReference type="PANTHER" id="PTHR24252">
    <property type="entry name" value="ACROSIN-RELATED"/>
    <property type="match status" value="1"/>
</dbReference>
<keyword evidence="5" id="KW-0430">Lectin</keyword>
<reference evidence="16" key="1">
    <citation type="journal article" date="2017" name="J. Biol. Chem.">
        <title>Identification of a precursor processing protease from the spider Cupiennius salei essential for venom neurotoxin maturation.</title>
        <authorList>
            <person name="Langenegger N."/>
            <person name="Koua D."/>
            <person name="Schurch S."/>
            <person name="Heller M."/>
            <person name="Nentwig W."/>
            <person name="Kuhn-Nentwig L."/>
        </authorList>
    </citation>
    <scope>NUCLEOTIDE SEQUENCE</scope>
    <source>
        <strain evidence="16">VSP1_LYCHI</strain>
        <tissue evidence="16">Venom gland</tissue>
    </source>
</reference>
<dbReference type="AlphaFoldDB" id="A0A2I5YNR2"/>
<dbReference type="InterPro" id="IPR001254">
    <property type="entry name" value="Trypsin_dom"/>
</dbReference>
<dbReference type="PRINTS" id="PR00722">
    <property type="entry name" value="CHYMOTRYPSIN"/>
</dbReference>
<evidence type="ECO:0000256" key="12">
    <source>
        <dbReference type="ARBA" id="ARBA00066707"/>
    </source>
</evidence>